<gene>
    <name evidence="9" type="ORF">JF888_09315</name>
</gene>
<dbReference type="FunFam" id="3.40.50.10860:FF:000003">
    <property type="entry name" value="Glutamate dehydrogenase"/>
    <property type="match status" value="1"/>
</dbReference>
<comment type="similarity">
    <text evidence="1 3 7">Belongs to the Glu/Leu/Phe/Val dehydrogenases family.</text>
</comment>
<evidence type="ECO:0000256" key="2">
    <source>
        <dbReference type="ARBA" id="ARBA00023002"/>
    </source>
</evidence>
<reference evidence="9 10" key="1">
    <citation type="submission" date="2020-10" db="EMBL/GenBank/DDBJ databases">
        <title>Ca. Dormibacterota MAGs.</title>
        <authorList>
            <person name="Montgomery K."/>
        </authorList>
    </citation>
    <scope>NUCLEOTIDE SEQUENCE [LARGE SCALE GENOMIC DNA]</scope>
    <source>
        <strain evidence="9">SC8811_S16_3</strain>
    </source>
</reference>
<evidence type="ECO:0000259" key="8">
    <source>
        <dbReference type="SMART" id="SM00839"/>
    </source>
</evidence>
<name>A0A934KBD1_9BACT</name>
<feature type="binding site" evidence="5">
    <location>
        <position position="356"/>
    </location>
    <ligand>
        <name>substrate</name>
    </ligand>
</feature>
<dbReference type="CDD" id="cd01076">
    <property type="entry name" value="NAD_bind_1_Glu_DH"/>
    <property type="match status" value="1"/>
</dbReference>
<evidence type="ECO:0000313" key="10">
    <source>
        <dbReference type="Proteomes" id="UP000620075"/>
    </source>
</evidence>
<evidence type="ECO:0000256" key="5">
    <source>
        <dbReference type="PIRSR" id="PIRSR000185-2"/>
    </source>
</evidence>
<evidence type="ECO:0000256" key="3">
    <source>
        <dbReference type="PIRNR" id="PIRNR000185"/>
    </source>
</evidence>
<comment type="caution">
    <text evidence="9">The sequence shown here is derived from an EMBL/GenBank/DDBJ whole genome shotgun (WGS) entry which is preliminary data.</text>
</comment>
<dbReference type="RefSeq" id="WP_338179271.1">
    <property type="nucleotide sequence ID" value="NZ_JAEKNQ010000035.1"/>
</dbReference>
<dbReference type="GO" id="GO:0006538">
    <property type="term" value="P:L-glutamate catabolic process"/>
    <property type="evidence" value="ECO:0007669"/>
    <property type="project" value="TreeGrafter"/>
</dbReference>
<evidence type="ECO:0000256" key="1">
    <source>
        <dbReference type="ARBA" id="ARBA00006382"/>
    </source>
</evidence>
<dbReference type="InterPro" id="IPR046346">
    <property type="entry name" value="Aminoacid_DH-like_N_sf"/>
</dbReference>
<feature type="binding site" evidence="5">
    <location>
        <position position="228"/>
    </location>
    <ligand>
        <name>NAD(+)</name>
        <dbReference type="ChEBI" id="CHEBI:57540"/>
    </ligand>
</feature>
<keyword evidence="2 3" id="KW-0560">Oxidoreductase</keyword>
<keyword evidence="5" id="KW-0520">NAD</keyword>
<dbReference type="GO" id="GO:0004352">
    <property type="term" value="F:glutamate dehydrogenase (NAD+) activity"/>
    <property type="evidence" value="ECO:0007669"/>
    <property type="project" value="TreeGrafter"/>
</dbReference>
<organism evidence="9 10">
    <name type="scientific">Candidatus Dormiibacter inghamiae</name>
    <dbReference type="NCBI Taxonomy" id="3127013"/>
    <lineage>
        <taxon>Bacteria</taxon>
        <taxon>Bacillati</taxon>
        <taxon>Candidatus Dormiibacterota</taxon>
        <taxon>Candidatus Dormibacteria</taxon>
        <taxon>Candidatus Dormibacterales</taxon>
        <taxon>Candidatus Dormibacteraceae</taxon>
        <taxon>Candidatus Dormiibacter</taxon>
    </lineage>
</organism>
<dbReference type="AlphaFoldDB" id="A0A934KBD1"/>
<dbReference type="PIRSF" id="PIRSF000185">
    <property type="entry name" value="Glu_DH"/>
    <property type="match status" value="1"/>
</dbReference>
<feature type="active site" description="Proton donor" evidence="4">
    <location>
        <position position="113"/>
    </location>
</feature>
<dbReference type="PRINTS" id="PR00082">
    <property type="entry name" value="GLFDHDRGNASE"/>
</dbReference>
<accession>A0A934KBD1</accession>
<feature type="binding site" evidence="5">
    <location>
        <position position="101"/>
    </location>
    <ligand>
        <name>substrate</name>
    </ligand>
</feature>
<feature type="site" description="Important for catalysis" evidence="6">
    <location>
        <position position="153"/>
    </location>
</feature>
<evidence type="ECO:0000313" key="9">
    <source>
        <dbReference type="EMBL" id="MBJ7603369.1"/>
    </source>
</evidence>
<dbReference type="Gene3D" id="3.40.50.10860">
    <property type="entry name" value="Leucine Dehydrogenase, chain A, domain 1"/>
    <property type="match status" value="1"/>
</dbReference>
<dbReference type="SMART" id="SM00839">
    <property type="entry name" value="ELFV_dehydrog"/>
    <property type="match status" value="1"/>
</dbReference>
<proteinExistence type="inferred from homology"/>
<dbReference type="PANTHER" id="PTHR11606:SF13">
    <property type="entry name" value="GLUTAMATE DEHYDROGENASE 1, MITOCHONDRIAL"/>
    <property type="match status" value="1"/>
</dbReference>
<dbReference type="Pfam" id="PF02812">
    <property type="entry name" value="ELFV_dehydrog_N"/>
    <property type="match status" value="1"/>
</dbReference>
<evidence type="ECO:0000256" key="4">
    <source>
        <dbReference type="PIRSR" id="PIRSR000185-1"/>
    </source>
</evidence>
<feature type="binding site" evidence="5">
    <location>
        <position position="197"/>
    </location>
    <ligand>
        <name>NAD(+)</name>
        <dbReference type="ChEBI" id="CHEBI:57540"/>
    </ligand>
</feature>
<dbReference type="PROSITE" id="PS00074">
    <property type="entry name" value="GLFV_DEHYDROGENASE"/>
    <property type="match status" value="1"/>
</dbReference>
<dbReference type="InterPro" id="IPR006097">
    <property type="entry name" value="Glu/Leu/Phe/Val/Trp_DH_dimer"/>
</dbReference>
<dbReference type="SUPFAM" id="SSF53223">
    <property type="entry name" value="Aminoacid dehydrogenase-like, N-terminal domain"/>
    <property type="match status" value="1"/>
</dbReference>
<dbReference type="InterPro" id="IPR033524">
    <property type="entry name" value="Glu/Leu/Phe/Val_DH_AS"/>
</dbReference>
<dbReference type="InterPro" id="IPR006096">
    <property type="entry name" value="Glu/Leu/Phe/Val/Trp_DH_C"/>
</dbReference>
<feature type="binding site" evidence="5">
    <location>
        <position position="77"/>
    </location>
    <ligand>
        <name>substrate</name>
    </ligand>
</feature>
<dbReference type="Gene3D" id="3.40.50.720">
    <property type="entry name" value="NAD(P)-binding Rossmann-like Domain"/>
    <property type="match status" value="1"/>
</dbReference>
<feature type="domain" description="Glutamate/phenylalanine/leucine/valine/L-tryptophan dehydrogenase C-terminal" evidence="8">
    <location>
        <begin position="190"/>
        <end position="420"/>
    </location>
</feature>
<dbReference type="EMBL" id="JAEKNQ010000035">
    <property type="protein sequence ID" value="MBJ7603369.1"/>
    <property type="molecule type" value="Genomic_DNA"/>
</dbReference>
<sequence length="423" mass="45962">MTQAPPQTHLEDDEWRTAQSQFDAAAEILGLDQGTREILRDVQREFTCTFPVEKDDGGVEIFTGYRVQHNITRGPAKGGLRYHPDVSLDEVKALAMWMTWKCAVVNIPFGGAKGGVIVDPKRLSKRELEKLTRRFATEISVLVGPDRDIPAPDMNTDGQVMAWIMDTISMHRGFSVPAAVTGKPVEVGGSLGRVEATGRGVMICTLAALKHLGMKPHQARVAVQGFGNVGSISAKLVEEQGCRIVAVSDEFGGIHNPDGLSVKKLIEYRASQGSLKGFHGAVEIGRSGPLTVECDVLIPAAVGNQLTSRNAEDVKAKLIVEGANGPTTPEADKIFETRGIFVVPDILANAGGVTVSYFEWVQDLQAFFWSEHEVNEKLRAIMERAFAEVLAVSLDKKLPMRMAAYVQAVSRVAAATRDRGLYP</sequence>
<protein>
    <recommendedName>
        <fullName evidence="3">Glutamate dehydrogenase</fullName>
    </recommendedName>
</protein>
<dbReference type="InterPro" id="IPR033922">
    <property type="entry name" value="NAD_bind_Glu_DH"/>
</dbReference>
<dbReference type="InterPro" id="IPR014362">
    <property type="entry name" value="Glu_DH"/>
</dbReference>
<dbReference type="PANTHER" id="PTHR11606">
    <property type="entry name" value="GLUTAMATE DEHYDROGENASE"/>
    <property type="match status" value="1"/>
</dbReference>
<dbReference type="InterPro" id="IPR006095">
    <property type="entry name" value="Glu/Leu/Phe/Val/Trp_DH"/>
</dbReference>
<dbReference type="Pfam" id="PF00208">
    <property type="entry name" value="ELFV_dehydrog"/>
    <property type="match status" value="1"/>
</dbReference>
<dbReference type="SUPFAM" id="SSF51735">
    <property type="entry name" value="NAD(P)-binding Rossmann-fold domains"/>
    <property type="match status" value="1"/>
</dbReference>
<dbReference type="Proteomes" id="UP000620075">
    <property type="component" value="Unassembled WGS sequence"/>
</dbReference>
<dbReference type="InterPro" id="IPR036291">
    <property type="entry name" value="NAD(P)-bd_dom_sf"/>
</dbReference>
<dbReference type="GO" id="GO:0000166">
    <property type="term" value="F:nucleotide binding"/>
    <property type="evidence" value="ECO:0007669"/>
    <property type="project" value="UniProtKB-KW"/>
</dbReference>
<evidence type="ECO:0000256" key="7">
    <source>
        <dbReference type="RuleBase" id="RU004417"/>
    </source>
</evidence>
<evidence type="ECO:0000256" key="6">
    <source>
        <dbReference type="PIRSR" id="PIRSR000185-3"/>
    </source>
</evidence>
<keyword evidence="5" id="KW-0547">Nucleotide-binding</keyword>